<evidence type="ECO:0000313" key="3">
    <source>
        <dbReference type="Proteomes" id="UP000010473"/>
    </source>
</evidence>
<gene>
    <name evidence="2" type="ordered locus">Sta7437_0165</name>
</gene>
<dbReference type="NCBIfam" id="TIGR03792">
    <property type="entry name" value="TIGR03792 family protein"/>
    <property type="match status" value="1"/>
</dbReference>
<protein>
    <recommendedName>
        <fullName evidence="1">ABM domain-containing protein</fullName>
    </recommendedName>
</protein>
<dbReference type="InterPro" id="IPR022512">
    <property type="entry name" value="CHP03792"/>
</dbReference>
<feature type="domain" description="ABM" evidence="1">
    <location>
        <begin position="1"/>
        <end position="65"/>
    </location>
</feature>
<dbReference type="EMBL" id="CP003653">
    <property type="protein sequence ID" value="AFZ33783.1"/>
    <property type="molecule type" value="Genomic_DNA"/>
</dbReference>
<dbReference type="RefSeq" id="WP_015191456.1">
    <property type="nucleotide sequence ID" value="NC_019748.1"/>
</dbReference>
<reference evidence="3" key="1">
    <citation type="journal article" date="2013" name="Proc. Natl. Acad. Sci. U.S.A.">
        <title>Improving the coverage of the cyanobacterial phylum using diversity-driven genome sequencing.</title>
        <authorList>
            <person name="Shih P.M."/>
            <person name="Wu D."/>
            <person name="Latifi A."/>
            <person name="Axen S.D."/>
            <person name="Fewer D.P."/>
            <person name="Talla E."/>
            <person name="Calteau A."/>
            <person name="Cai F."/>
            <person name="Tandeau de Marsac N."/>
            <person name="Rippka R."/>
            <person name="Herdman M."/>
            <person name="Sivonen K."/>
            <person name="Coursin T."/>
            <person name="Laurent T."/>
            <person name="Goodwin L."/>
            <person name="Nolan M."/>
            <person name="Davenport K.W."/>
            <person name="Han C.S."/>
            <person name="Rubin E.M."/>
            <person name="Eisen J.A."/>
            <person name="Woyke T."/>
            <person name="Gugger M."/>
            <person name="Kerfeld C.A."/>
        </authorList>
    </citation>
    <scope>NUCLEOTIDE SEQUENCE [LARGE SCALE GENOMIC DNA]</scope>
    <source>
        <strain evidence="3">ATCC 29371 / PCC 7437</strain>
    </source>
</reference>
<evidence type="ECO:0000259" key="1">
    <source>
        <dbReference type="Pfam" id="PF03992"/>
    </source>
</evidence>
<keyword evidence="3" id="KW-1185">Reference proteome</keyword>
<dbReference type="Pfam" id="PF03992">
    <property type="entry name" value="ABM"/>
    <property type="match status" value="1"/>
</dbReference>
<dbReference type="STRING" id="111780.Sta7437_0165"/>
<organism evidence="2 3">
    <name type="scientific">Stanieria cyanosphaera (strain ATCC 29371 / PCC 7437)</name>
    <dbReference type="NCBI Taxonomy" id="111780"/>
    <lineage>
        <taxon>Bacteria</taxon>
        <taxon>Bacillati</taxon>
        <taxon>Cyanobacteriota</taxon>
        <taxon>Cyanophyceae</taxon>
        <taxon>Pleurocapsales</taxon>
        <taxon>Dermocarpellaceae</taxon>
        <taxon>Stanieria</taxon>
    </lineage>
</organism>
<accession>K9XMQ5</accession>
<sequence>MVIEWLKFQVAPESREKFIQKDEQIWTAFLTTCSGFLGKEIWLNPDASDQIVIVAHWQTREQWKAIPQKLLAQTEAKFAQQMGRDRYKMIEMAEYQIRKFPEMSKSK</sequence>
<dbReference type="SUPFAM" id="SSF54909">
    <property type="entry name" value="Dimeric alpha+beta barrel"/>
    <property type="match status" value="1"/>
</dbReference>
<dbReference type="InterPro" id="IPR011008">
    <property type="entry name" value="Dimeric_a/b-barrel"/>
</dbReference>
<dbReference type="OrthoDB" id="531457at2"/>
<dbReference type="eggNOG" id="COG2329">
    <property type="taxonomic scope" value="Bacteria"/>
</dbReference>
<dbReference type="Gene3D" id="3.30.70.100">
    <property type="match status" value="1"/>
</dbReference>
<proteinExistence type="predicted"/>
<dbReference type="PATRIC" id="fig|111780.3.peg.167"/>
<dbReference type="Proteomes" id="UP000010473">
    <property type="component" value="Chromosome"/>
</dbReference>
<dbReference type="KEGG" id="scs:Sta7437_0165"/>
<dbReference type="InterPro" id="IPR007138">
    <property type="entry name" value="ABM_dom"/>
</dbReference>
<name>K9XMQ5_STAC7</name>
<evidence type="ECO:0000313" key="2">
    <source>
        <dbReference type="EMBL" id="AFZ33783.1"/>
    </source>
</evidence>
<dbReference type="AlphaFoldDB" id="K9XMQ5"/>
<dbReference type="HOGENOM" id="CLU_135081_1_0_3"/>